<name>A0A644ZD73_9ZZZZ</name>
<comment type="caution">
    <text evidence="1">The sequence shown here is derived from an EMBL/GenBank/DDBJ whole genome shotgun (WGS) entry which is preliminary data.</text>
</comment>
<dbReference type="EMBL" id="VSSQ01008417">
    <property type="protein sequence ID" value="MPM38816.1"/>
    <property type="molecule type" value="Genomic_DNA"/>
</dbReference>
<evidence type="ECO:0000313" key="1">
    <source>
        <dbReference type="EMBL" id="MPM38816.1"/>
    </source>
</evidence>
<sequence length="372" mass="41974">MSMAFDPGCLPGLLDFDEAHLRKNRERQCACWRGEKLSVPVLFIVGELTERQRMIPEYDFKEAFADAAKMLCREARGAGAIANGGGDGVPSIRANLGTGILLACFGMEQAVFPDKMPWLTEHLSKAQISSLTPDDIRPRGSFARGLAMMRYFKEVMGDAMPVYVMDTQGPFDLAHLMLGDELFIQLYDDPPFVHHLLNLCLELGKKTHRWMKEVIGEPLNALHHGQMYSNSFGIRICEDTTVLLNPDHIEEFAMSYSRRLAGEFGGAWVHYCGYHEYLTDAILASPEFKVLNFGLIPGHEHEIDFYKNMEKFTQAGKVNYNFWPRFPGESSQEYIARQHEFAAAGVLAPIFPHGEMAMNATDLLGLWQRLSQ</sequence>
<reference evidence="1" key="1">
    <citation type="submission" date="2019-08" db="EMBL/GenBank/DDBJ databases">
        <authorList>
            <person name="Kucharzyk K."/>
            <person name="Murdoch R.W."/>
            <person name="Higgins S."/>
            <person name="Loffler F."/>
        </authorList>
    </citation>
    <scope>NUCLEOTIDE SEQUENCE</scope>
</reference>
<protein>
    <submittedName>
        <fullName evidence="1">Uncharacterized protein</fullName>
    </submittedName>
</protein>
<accession>A0A644ZD73</accession>
<proteinExistence type="predicted"/>
<dbReference type="InterPro" id="IPR038071">
    <property type="entry name" value="UROD/MetE-like_sf"/>
</dbReference>
<dbReference type="AlphaFoldDB" id="A0A644ZD73"/>
<organism evidence="1">
    <name type="scientific">bioreactor metagenome</name>
    <dbReference type="NCBI Taxonomy" id="1076179"/>
    <lineage>
        <taxon>unclassified sequences</taxon>
        <taxon>metagenomes</taxon>
        <taxon>ecological metagenomes</taxon>
    </lineage>
</organism>
<gene>
    <name evidence="1" type="ORF">SDC9_85446</name>
</gene>
<dbReference type="Gene3D" id="3.20.20.210">
    <property type="match status" value="1"/>
</dbReference>
<dbReference type="SUPFAM" id="SSF51726">
    <property type="entry name" value="UROD/MetE-like"/>
    <property type="match status" value="1"/>
</dbReference>